<feature type="non-terminal residue" evidence="2">
    <location>
        <position position="1"/>
    </location>
</feature>
<reference evidence="2" key="1">
    <citation type="journal article" date="2019" name="Sci. Rep.">
        <title>Draft genome of Tanacetum cinerariifolium, the natural source of mosquito coil.</title>
        <authorList>
            <person name="Yamashiro T."/>
            <person name="Shiraishi A."/>
            <person name="Satake H."/>
            <person name="Nakayama K."/>
        </authorList>
    </citation>
    <scope>NUCLEOTIDE SEQUENCE</scope>
</reference>
<evidence type="ECO:0000313" key="2">
    <source>
        <dbReference type="EMBL" id="GFD46462.1"/>
    </source>
</evidence>
<evidence type="ECO:0000256" key="1">
    <source>
        <dbReference type="SAM" id="MobiDB-lite"/>
    </source>
</evidence>
<dbReference type="AlphaFoldDB" id="A0A699WE63"/>
<gene>
    <name evidence="2" type="ORF">Tci_918431</name>
</gene>
<feature type="region of interest" description="Disordered" evidence="1">
    <location>
        <begin position="1"/>
        <end position="106"/>
    </location>
</feature>
<sequence>QRSDKNKDGLGYSVVPPPPDQLYLSPKKDLSWTGFPECADDTVTDYSRHSPTVESTLGDDQNRNPSVSETVASPITPKPFIKFMKPKYSQSKSKTGKTESPKKPPV</sequence>
<feature type="compositionally biased region" description="Polar residues" evidence="1">
    <location>
        <begin position="49"/>
        <end position="73"/>
    </location>
</feature>
<protein>
    <submittedName>
        <fullName evidence="2">Uncharacterized protein</fullName>
    </submittedName>
</protein>
<organism evidence="2">
    <name type="scientific">Tanacetum cinerariifolium</name>
    <name type="common">Dalmatian daisy</name>
    <name type="synonym">Chrysanthemum cinerariifolium</name>
    <dbReference type="NCBI Taxonomy" id="118510"/>
    <lineage>
        <taxon>Eukaryota</taxon>
        <taxon>Viridiplantae</taxon>
        <taxon>Streptophyta</taxon>
        <taxon>Embryophyta</taxon>
        <taxon>Tracheophyta</taxon>
        <taxon>Spermatophyta</taxon>
        <taxon>Magnoliopsida</taxon>
        <taxon>eudicotyledons</taxon>
        <taxon>Gunneridae</taxon>
        <taxon>Pentapetalae</taxon>
        <taxon>asterids</taxon>
        <taxon>campanulids</taxon>
        <taxon>Asterales</taxon>
        <taxon>Asteraceae</taxon>
        <taxon>Asteroideae</taxon>
        <taxon>Anthemideae</taxon>
        <taxon>Anthemidinae</taxon>
        <taxon>Tanacetum</taxon>
    </lineage>
</organism>
<accession>A0A699WE63</accession>
<comment type="caution">
    <text evidence="2">The sequence shown here is derived from an EMBL/GenBank/DDBJ whole genome shotgun (WGS) entry which is preliminary data.</text>
</comment>
<dbReference type="EMBL" id="BKCJ011674547">
    <property type="protein sequence ID" value="GFD46462.1"/>
    <property type="molecule type" value="Genomic_DNA"/>
</dbReference>
<feature type="compositionally biased region" description="Basic and acidic residues" evidence="1">
    <location>
        <begin position="96"/>
        <end position="106"/>
    </location>
</feature>
<proteinExistence type="predicted"/>
<name>A0A699WE63_TANCI</name>